<proteinExistence type="predicted"/>
<evidence type="ECO:0000313" key="2">
    <source>
        <dbReference type="Proteomes" id="UP000474077"/>
    </source>
</evidence>
<dbReference type="EMBL" id="WDER01000065">
    <property type="protein sequence ID" value="KAB6079688.1"/>
    <property type="molecule type" value="Genomic_DNA"/>
</dbReference>
<evidence type="ECO:0000313" key="1">
    <source>
        <dbReference type="EMBL" id="KAB6079688.1"/>
    </source>
</evidence>
<accession>A0A4Q5DRS7</accession>
<reference evidence="1 2" key="1">
    <citation type="journal article" date="2019" name="Nat. Med.">
        <title>A library of human gut bacterial isolates paired with longitudinal multiomics data enables mechanistic microbiome research.</title>
        <authorList>
            <person name="Poyet M."/>
            <person name="Groussin M."/>
            <person name="Gibbons S.M."/>
            <person name="Avila-Pacheco J."/>
            <person name="Jiang X."/>
            <person name="Kearney S.M."/>
            <person name="Perrotta A.R."/>
            <person name="Berdy B."/>
            <person name="Zhao S."/>
            <person name="Lieberman T.D."/>
            <person name="Swanson P.K."/>
            <person name="Smith M."/>
            <person name="Roesemann S."/>
            <person name="Alexander J.E."/>
            <person name="Rich S.A."/>
            <person name="Livny J."/>
            <person name="Vlamakis H."/>
            <person name="Clish C."/>
            <person name="Bullock K."/>
            <person name="Deik A."/>
            <person name="Scott J."/>
            <person name="Pierce K.A."/>
            <person name="Xavier R.J."/>
            <person name="Alm E.J."/>
        </authorList>
    </citation>
    <scope>NUCLEOTIDE SEQUENCE [LARGE SCALE GENOMIC DNA]</scope>
    <source>
        <strain evidence="1 2">BIOML-A73</strain>
    </source>
</reference>
<gene>
    <name evidence="1" type="ORF">GA560_19130</name>
</gene>
<dbReference type="AlphaFoldDB" id="A0A4Q5DRS7"/>
<protein>
    <submittedName>
        <fullName evidence="1">Uncharacterized protein</fullName>
    </submittedName>
</protein>
<name>A0A4Q5DRS7_9BACE</name>
<dbReference type="Proteomes" id="UP000474077">
    <property type="component" value="Unassembled WGS sequence"/>
</dbReference>
<sequence length="68" mass="7704">MLRYFFSFPPFGSFLCLNRFEVLRMRYTAVGTASYDGFSCQLLFRRKEEFAGNALQAAVSSATADLCI</sequence>
<organism evidence="1 2">
    <name type="scientific">Bacteroides xylanisolvens</name>
    <dbReference type="NCBI Taxonomy" id="371601"/>
    <lineage>
        <taxon>Bacteria</taxon>
        <taxon>Pseudomonadati</taxon>
        <taxon>Bacteroidota</taxon>
        <taxon>Bacteroidia</taxon>
        <taxon>Bacteroidales</taxon>
        <taxon>Bacteroidaceae</taxon>
        <taxon>Bacteroides</taxon>
    </lineage>
</organism>
<comment type="caution">
    <text evidence="1">The sequence shown here is derived from an EMBL/GenBank/DDBJ whole genome shotgun (WGS) entry which is preliminary data.</text>
</comment>